<evidence type="ECO:0000313" key="3">
    <source>
        <dbReference type="Proteomes" id="UP000219564"/>
    </source>
</evidence>
<dbReference type="Pfam" id="PF17765">
    <property type="entry name" value="MLTR_LBD"/>
    <property type="match status" value="1"/>
</dbReference>
<dbReference type="SUPFAM" id="SSF47413">
    <property type="entry name" value="lambda repressor-like DNA-binding domains"/>
    <property type="match status" value="1"/>
</dbReference>
<dbReference type="Proteomes" id="UP000219564">
    <property type="component" value="Unassembled WGS sequence"/>
</dbReference>
<dbReference type="GO" id="GO:0003677">
    <property type="term" value="F:DNA binding"/>
    <property type="evidence" value="ECO:0007669"/>
    <property type="project" value="InterPro"/>
</dbReference>
<comment type="caution">
    <text evidence="2">The sequence shown here is derived from an EMBL/GenBank/DDBJ whole genome shotgun (WGS) entry which is preliminary data.</text>
</comment>
<dbReference type="Pfam" id="PF13560">
    <property type="entry name" value="HTH_31"/>
    <property type="match status" value="1"/>
</dbReference>
<dbReference type="InterPro" id="IPR001387">
    <property type="entry name" value="Cro/C1-type_HTH"/>
</dbReference>
<dbReference type="RefSeq" id="WP_257016762.1">
    <property type="nucleotide sequence ID" value="NZ_OBKZ01000019.1"/>
</dbReference>
<dbReference type="PANTHER" id="PTHR35010:SF4">
    <property type="entry name" value="BLL5781 PROTEIN"/>
    <property type="match status" value="1"/>
</dbReference>
<evidence type="ECO:0000259" key="1">
    <source>
        <dbReference type="PROSITE" id="PS50943"/>
    </source>
</evidence>
<feature type="domain" description="HTH cro/C1-type" evidence="1">
    <location>
        <begin position="18"/>
        <end position="72"/>
    </location>
</feature>
<organism evidence="2 3">
    <name type="scientific">Pseudomonas lundensis</name>
    <dbReference type="NCBI Taxonomy" id="86185"/>
    <lineage>
        <taxon>Bacteria</taxon>
        <taxon>Pseudomonadati</taxon>
        <taxon>Pseudomonadota</taxon>
        <taxon>Gammaproteobacteria</taxon>
        <taxon>Pseudomonadales</taxon>
        <taxon>Pseudomonadaceae</taxon>
        <taxon>Pseudomonas</taxon>
    </lineage>
</organism>
<dbReference type="CDD" id="cd00093">
    <property type="entry name" value="HTH_XRE"/>
    <property type="match status" value="1"/>
</dbReference>
<sequence>MSQHPFPRSTCEQAGTQLRQLRKQARLSQMELALITGMSQRHLSCIETGRARPGPATLHHLLMALQVPLERCNALFLAAGYAPRYEATPLASPSMTAIREAISHVLQANNPAPAIVLGSQWDVLAANTSTFVLFGLAGLDPGAAQGLNLLSTLLQPGGLGDCLANAEEIRHVAWQRAAREALENPALARLLAQWPAPPAAQPLNSEPPPLIMTRVNSHRGLLNFMSTFTTFGMPLDITVTSLRIEHLIPADAHTWSVMSEAYAEAGSTFSPTPVFWDQPLDAHPVSVGTVGQPAAHSGANHGLDR</sequence>
<gene>
    <name evidence="2" type="ORF">PLUA15_260019</name>
</gene>
<dbReference type="PANTHER" id="PTHR35010">
    <property type="entry name" value="BLL4672 PROTEIN-RELATED"/>
    <property type="match status" value="1"/>
</dbReference>
<dbReference type="SMART" id="SM00530">
    <property type="entry name" value="HTH_XRE"/>
    <property type="match status" value="1"/>
</dbReference>
<dbReference type="Gene3D" id="3.30.450.180">
    <property type="match status" value="1"/>
</dbReference>
<dbReference type="EMBL" id="OBKZ01000019">
    <property type="protein sequence ID" value="SOB53007.1"/>
    <property type="molecule type" value="Genomic_DNA"/>
</dbReference>
<reference evidence="2 3" key="1">
    <citation type="submission" date="2017-08" db="EMBL/GenBank/DDBJ databases">
        <authorList>
            <person name="Chaillou S."/>
        </authorList>
    </citation>
    <scope>NUCLEOTIDE SEQUENCE [LARGE SCALE GENOMIC DNA]</scope>
    <source>
        <strain evidence="2 3">MFPA15A1205</strain>
    </source>
</reference>
<dbReference type="InterPro" id="IPR010982">
    <property type="entry name" value="Lambda_DNA-bd_dom_sf"/>
</dbReference>
<protein>
    <submittedName>
        <fullName evidence="2">Helix-turn-helix transcriptional regulatory protein</fullName>
    </submittedName>
</protein>
<dbReference type="AlphaFoldDB" id="A0AAX2H9T5"/>
<dbReference type="PROSITE" id="PS50943">
    <property type="entry name" value="HTH_CROC1"/>
    <property type="match status" value="1"/>
</dbReference>
<evidence type="ECO:0000313" key="2">
    <source>
        <dbReference type="EMBL" id="SOB53007.1"/>
    </source>
</evidence>
<dbReference type="Gene3D" id="1.10.260.40">
    <property type="entry name" value="lambda repressor-like DNA-binding domains"/>
    <property type="match status" value="1"/>
</dbReference>
<dbReference type="InterPro" id="IPR041413">
    <property type="entry name" value="MLTR_LBD"/>
</dbReference>
<proteinExistence type="predicted"/>
<accession>A0AAX2H9T5</accession>
<name>A0AAX2H9T5_9PSED</name>